<evidence type="ECO:0000313" key="4">
    <source>
        <dbReference type="Proteomes" id="UP000648482"/>
    </source>
</evidence>
<feature type="domain" description="BPP" evidence="2">
    <location>
        <begin position="29"/>
        <end position="328"/>
    </location>
</feature>
<evidence type="ECO:0000259" key="2">
    <source>
        <dbReference type="PROSITE" id="PS51662"/>
    </source>
</evidence>
<evidence type="ECO:0000313" key="3">
    <source>
        <dbReference type="EMBL" id="MBE0359920.1"/>
    </source>
</evidence>
<dbReference type="PROSITE" id="PS51662">
    <property type="entry name" value="BP_PHYTASE"/>
    <property type="match status" value="2"/>
</dbReference>
<gene>
    <name evidence="3" type="ORF">PALI_a1250</name>
</gene>
<dbReference type="Gene3D" id="2.120.10.30">
    <property type="entry name" value="TolB, C-terminal domain"/>
    <property type="match status" value="2"/>
</dbReference>
<feature type="chain" id="PRO_5047051611" evidence="1">
    <location>
        <begin position="23"/>
        <end position="659"/>
    </location>
</feature>
<comment type="caution">
    <text evidence="3">The sequence shown here is derived from an EMBL/GenBank/DDBJ whole genome shotgun (WGS) entry which is preliminary data.</text>
</comment>
<accession>A0ABR9E1V1</accession>
<evidence type="ECO:0000256" key="1">
    <source>
        <dbReference type="SAM" id="SignalP"/>
    </source>
</evidence>
<dbReference type="InterPro" id="IPR011042">
    <property type="entry name" value="6-blade_b-propeller_TolB-like"/>
</dbReference>
<reference evidence="3 4" key="1">
    <citation type="submission" date="2015-06" db="EMBL/GenBank/DDBJ databases">
        <title>Genome sequence of Pseudoalteromonas aliena.</title>
        <authorList>
            <person name="Xie B.-B."/>
            <person name="Rong J.-C."/>
            <person name="Qin Q.-L."/>
            <person name="Zhang Y.-Z."/>
        </authorList>
    </citation>
    <scope>NUCLEOTIDE SEQUENCE [LARGE SCALE GENOMIC DNA]</scope>
    <source>
        <strain evidence="3 4">SW19</strain>
    </source>
</reference>
<proteinExistence type="predicted"/>
<protein>
    <submittedName>
        <fullName evidence="3">3-phytase</fullName>
    </submittedName>
</protein>
<feature type="signal peptide" evidence="1">
    <location>
        <begin position="1"/>
        <end position="22"/>
    </location>
</feature>
<name>A0ABR9E1V1_9GAMM</name>
<keyword evidence="1" id="KW-0732">Signal</keyword>
<dbReference type="Proteomes" id="UP000648482">
    <property type="component" value="Unassembled WGS sequence"/>
</dbReference>
<sequence length="659" mass="71249">MNFKLKTPLSLIVSGLVFSALSACNNSVTTHSAVQNTASQAVIDNTEFGPTNNMQGSQAAWLSNNNWLLTSKIKGLVIADSTTQQSNIIKKGNFEALSISQLTASSFLVATIDNNQDNVIIFKLEQHKTSWKITEVTRIAPPQARPDTVCLFANKETGAISAFVPDVRGLITETIIFNTINNKALNINVREFSGVNEASGCAVSTATNTLFVSEGEIGIWAINANAESKANKKPIALVAPFGALNAELGALSTSSDGMIWFTSTENNQVYAYDPISKALKNWTLSGGLSLESVAINYTSNSTATAILYNDETGVYMQSSLPVTPINNSLKTNVQSITKIKASAQTTPVKAFGDAADDPAIWINPKNTANSLILGTDKRRGLMVYNLNGKLEQSLEVGRLNNVDLRQNNTIKNNTNTLITASNRSLNSISVFTVQASNNIKHITDIPTNLNEIYGLCMYSSGTGNYVFVNDKSGLYQQYKLNENGDNITGKLVREFSLPSQPEGCSADDKLGQLFVGEEDAGIWFIGAEPTAGITPTLLQTVNEQLIDDVEGMEIYHGDKARYLVVSSQGDDSYVLYKINGDDQGVTAPSLEFAGKFSVISDLSRGIDGVSETDGLTVTAKPLPGYPEGILVVQDGYNRLPQQPQNFKIIDWREVKKAIK</sequence>
<dbReference type="EMBL" id="AQGU01000025">
    <property type="protein sequence ID" value="MBE0359920.1"/>
    <property type="molecule type" value="Genomic_DNA"/>
</dbReference>
<dbReference type="PROSITE" id="PS51257">
    <property type="entry name" value="PROKAR_LIPOPROTEIN"/>
    <property type="match status" value="1"/>
</dbReference>
<dbReference type="SUPFAM" id="SSF50956">
    <property type="entry name" value="Thermostable phytase (3-phytase)"/>
    <property type="match status" value="2"/>
</dbReference>
<dbReference type="RefSeq" id="WP_193155827.1">
    <property type="nucleotide sequence ID" value="NZ_AQGU01000025.1"/>
</dbReference>
<feature type="domain" description="BPP" evidence="2">
    <location>
        <begin position="329"/>
        <end position="658"/>
    </location>
</feature>
<dbReference type="Pfam" id="PF02333">
    <property type="entry name" value="Phytase"/>
    <property type="match status" value="1"/>
</dbReference>
<keyword evidence="4" id="KW-1185">Reference proteome</keyword>
<organism evidence="3 4">
    <name type="scientific">Pseudoalteromonas aliena SW19</name>
    <dbReference type="NCBI Taxonomy" id="1314866"/>
    <lineage>
        <taxon>Bacteria</taxon>
        <taxon>Pseudomonadati</taxon>
        <taxon>Pseudomonadota</taxon>
        <taxon>Gammaproteobacteria</taxon>
        <taxon>Alteromonadales</taxon>
        <taxon>Pseudoalteromonadaceae</taxon>
        <taxon>Pseudoalteromonas</taxon>
    </lineage>
</organism>
<dbReference type="InterPro" id="IPR003431">
    <property type="entry name" value="B-propeller_Phytase"/>
</dbReference>